<dbReference type="PROSITE" id="PS50067">
    <property type="entry name" value="KINESIN_MOTOR_2"/>
    <property type="match status" value="1"/>
</dbReference>
<evidence type="ECO:0000256" key="7">
    <source>
        <dbReference type="SAM" id="MobiDB-lite"/>
    </source>
</evidence>
<organism evidence="9 10">
    <name type="scientific">Toxoplasma gondii p89</name>
    <dbReference type="NCBI Taxonomy" id="943119"/>
    <lineage>
        <taxon>Eukaryota</taxon>
        <taxon>Sar</taxon>
        <taxon>Alveolata</taxon>
        <taxon>Apicomplexa</taxon>
        <taxon>Conoidasida</taxon>
        <taxon>Coccidia</taxon>
        <taxon>Eucoccidiorida</taxon>
        <taxon>Eimeriorina</taxon>
        <taxon>Sarcocystidae</taxon>
        <taxon>Toxoplasma</taxon>
    </lineage>
</organism>
<dbReference type="SUPFAM" id="SSF49879">
    <property type="entry name" value="SMAD/FHA domain"/>
    <property type="match status" value="1"/>
</dbReference>
<name>A0A086K0I1_TOXGO</name>
<evidence type="ECO:0000313" key="9">
    <source>
        <dbReference type="EMBL" id="KFG37899.1"/>
    </source>
</evidence>
<evidence type="ECO:0000259" key="8">
    <source>
        <dbReference type="PROSITE" id="PS50067"/>
    </source>
</evidence>
<dbReference type="GO" id="GO:0007018">
    <property type="term" value="P:microtubule-based movement"/>
    <property type="evidence" value="ECO:0007669"/>
    <property type="project" value="InterPro"/>
</dbReference>
<evidence type="ECO:0000256" key="6">
    <source>
        <dbReference type="SAM" id="Coils"/>
    </source>
</evidence>
<feature type="coiled-coil region" evidence="6">
    <location>
        <begin position="592"/>
        <end position="694"/>
    </location>
</feature>
<evidence type="ECO:0000256" key="1">
    <source>
        <dbReference type="ARBA" id="ARBA00022741"/>
    </source>
</evidence>
<keyword evidence="2 5" id="KW-0067">ATP-binding</keyword>
<comment type="caution">
    <text evidence="9">The sequence shown here is derived from an EMBL/GenBank/DDBJ whole genome shotgun (WGS) entry which is preliminary data.</text>
</comment>
<dbReference type="PROSITE" id="PS00411">
    <property type="entry name" value="KINESIN_MOTOR_1"/>
    <property type="match status" value="1"/>
</dbReference>
<dbReference type="PANTHER" id="PTHR47117">
    <property type="entry name" value="STAR-RELATED LIPID TRANSFER PROTEIN 9"/>
    <property type="match status" value="1"/>
</dbReference>
<dbReference type="InterPro" id="IPR008984">
    <property type="entry name" value="SMAD_FHA_dom_sf"/>
</dbReference>
<feature type="coiled-coil region" evidence="6">
    <location>
        <begin position="366"/>
        <end position="450"/>
    </location>
</feature>
<feature type="region of interest" description="Disordered" evidence="7">
    <location>
        <begin position="783"/>
        <end position="802"/>
    </location>
</feature>
<dbReference type="VEuPathDB" id="ToxoDB:TGP89_218210"/>
<dbReference type="FunFam" id="3.40.850.10:FF:000063">
    <property type="entry name" value="Kinesin-like protein"/>
    <property type="match status" value="1"/>
</dbReference>
<dbReference type="OrthoDB" id="3176171at2759"/>
<dbReference type="InterPro" id="IPR027417">
    <property type="entry name" value="P-loop_NTPase"/>
</dbReference>
<dbReference type="GO" id="GO:0003777">
    <property type="term" value="F:microtubule motor activity"/>
    <property type="evidence" value="ECO:0007669"/>
    <property type="project" value="InterPro"/>
</dbReference>
<dbReference type="InterPro" id="IPR019821">
    <property type="entry name" value="Kinesin_motor_CS"/>
</dbReference>
<accession>A0A086K0I1</accession>
<dbReference type="AlphaFoldDB" id="A0A086K0I1"/>
<dbReference type="InterPro" id="IPR001752">
    <property type="entry name" value="Kinesin_motor_dom"/>
</dbReference>
<dbReference type="Pfam" id="PF00225">
    <property type="entry name" value="Kinesin"/>
    <property type="match status" value="1"/>
</dbReference>
<keyword evidence="4 5" id="KW-0505">Motor protein</keyword>
<sequence length="1010" mass="113377">MSSVKVAVRVRPFNDREKTMNARLCIDMNGKSTTITNVDDEKQNRTFAFDYSYWSHDGFENDENGYSRPVSAKYADQEKVFNDIGKDVLNNAFEGYNACLFAYGQTGSGKSYSMVGYGANKGIVVRACEEIFQRIKTINDPLLRSEVTVSMLEIYNEAVQDLLVKPEQRPKGGLKIRHTPQLGTFVQDLTKHPVDTYAAIQAKLDEGTSNRTVGATLMNATSSRAHTVLQIVYNQVTLDENTKEPLSQKTAEISLVDLAGSERAGSTGATGDRLKEGCAINQSLSALGNVISALADKACGKLKPGQVIPYRDSALTRILQSALGGNSKTCMIAALSPASVNYEETLSTLRYADRVKSIKNEAVINENPLERLIRELKEENERLKKAAGGDLVLTDSGKTQEEMDKMKQQYEEELEANRRALEEMSKSWQQKLAEAQARDAAARREELDENQPCLKNLNEDPFLSGKITLILSVGSSSVGKPNSEQKPTFQIGGLGVVVEHATLMCEEKAVADGVDFEVKLRANGKTLINGEAVAPEETRTLSHRDRILFGHANLFVYLDPRAVDKSLPSWEEAMKEVNKQSLDEYGDAVCLDAVASAKLREMEAKMQEEREKMEREKREWELRVKDKEAQMVTAEGADAVALMKQFEEERRQHELELEKKQAELDEKLQKLSAEQEEEKRNQQAEHRARVVLEEVLTRTIMLTDEANSIAEELGIGVFFSPKLTMKHDGLDISRKGTATNVMQQTEIQIRVERLDTDVVEAWKLDLFEQKIFDMRELYNQYMSSPPGEFKRPDGPDDPFASDPDSYQVLGQAYLYLDVLFNLLPVENEALPIFDFKGQKQGMLSISVDLDLLVDMEEVAKKGPQVADLDYYDTVEDIKGKMLKVTVKVDSAHDLRENCCRRPEMNYKWIDGVSEVRCSTDDMCNRNPEFHSVKEFDVMITDEVVNWFRGILVFEVAGMMVNKQHKDQATPASPSAGSVAAKLREKEILLAQIQQRLEEQGTTLDDFLSGQ</sequence>
<keyword evidence="3 6" id="KW-0175">Coiled coil</keyword>
<dbReference type="SMART" id="SM00129">
    <property type="entry name" value="KISc"/>
    <property type="match status" value="1"/>
</dbReference>
<feature type="binding site" evidence="5">
    <location>
        <begin position="104"/>
        <end position="111"/>
    </location>
    <ligand>
        <name>ATP</name>
        <dbReference type="ChEBI" id="CHEBI:30616"/>
    </ligand>
</feature>
<reference evidence="9 10" key="1">
    <citation type="submission" date="2014-03" db="EMBL/GenBank/DDBJ databases">
        <authorList>
            <person name="Sibley D."/>
            <person name="Venepally P."/>
            <person name="Karamycheva S."/>
            <person name="Hadjithomas M."/>
            <person name="Khan A."/>
            <person name="Brunk B."/>
            <person name="Roos D."/>
            <person name="Caler E."/>
            <person name="Lorenzi H."/>
        </authorList>
    </citation>
    <scope>NUCLEOTIDE SEQUENCE [LARGE SCALE GENOMIC DNA]</scope>
    <source>
        <strain evidence="10">p89</strain>
    </source>
</reference>
<feature type="domain" description="Kinesin motor" evidence="8">
    <location>
        <begin position="3"/>
        <end position="358"/>
    </location>
</feature>
<dbReference type="Gene3D" id="2.60.200.20">
    <property type="match status" value="1"/>
</dbReference>
<dbReference type="EMBL" id="AEYI02001398">
    <property type="protein sequence ID" value="KFG37899.1"/>
    <property type="molecule type" value="Genomic_DNA"/>
</dbReference>
<dbReference type="GO" id="GO:0008017">
    <property type="term" value="F:microtubule binding"/>
    <property type="evidence" value="ECO:0007669"/>
    <property type="project" value="InterPro"/>
</dbReference>
<comment type="similarity">
    <text evidence="5">Belongs to the TRAFAC class myosin-kinesin ATPase superfamily. Kinesin family.</text>
</comment>
<dbReference type="Gene3D" id="3.40.850.10">
    <property type="entry name" value="Kinesin motor domain"/>
    <property type="match status" value="1"/>
</dbReference>
<evidence type="ECO:0000256" key="2">
    <source>
        <dbReference type="ARBA" id="ARBA00022840"/>
    </source>
</evidence>
<dbReference type="Proteomes" id="UP000028828">
    <property type="component" value="Unassembled WGS sequence"/>
</dbReference>
<dbReference type="GO" id="GO:0005524">
    <property type="term" value="F:ATP binding"/>
    <property type="evidence" value="ECO:0007669"/>
    <property type="project" value="UniProtKB-UniRule"/>
</dbReference>
<dbReference type="InterPro" id="IPR036961">
    <property type="entry name" value="Kinesin_motor_dom_sf"/>
</dbReference>
<evidence type="ECO:0000313" key="10">
    <source>
        <dbReference type="Proteomes" id="UP000028828"/>
    </source>
</evidence>
<keyword evidence="1 5" id="KW-0547">Nucleotide-binding</keyword>
<evidence type="ECO:0000256" key="4">
    <source>
        <dbReference type="ARBA" id="ARBA00023175"/>
    </source>
</evidence>
<protein>
    <submittedName>
        <fullName evidence="9">Putative Chromosome-associated kinesin KLP1</fullName>
    </submittedName>
</protein>
<dbReference type="SUPFAM" id="SSF52540">
    <property type="entry name" value="P-loop containing nucleoside triphosphate hydrolases"/>
    <property type="match status" value="1"/>
</dbReference>
<evidence type="ECO:0000256" key="5">
    <source>
        <dbReference type="PROSITE-ProRule" id="PRU00283"/>
    </source>
</evidence>
<dbReference type="PRINTS" id="PR00380">
    <property type="entry name" value="KINESINHEAVY"/>
</dbReference>
<evidence type="ECO:0000256" key="3">
    <source>
        <dbReference type="ARBA" id="ARBA00023054"/>
    </source>
</evidence>
<proteinExistence type="inferred from homology"/>
<gene>
    <name evidence="9" type="ORF">TGP89_218210</name>
</gene>